<dbReference type="KEGG" id="fax:FUAX_03250"/>
<keyword evidence="1" id="KW-0472">Membrane</keyword>
<feature type="transmembrane region" description="Helical" evidence="1">
    <location>
        <begin position="67"/>
        <end position="96"/>
    </location>
</feature>
<protein>
    <submittedName>
        <fullName evidence="2">Uncharacterized protein</fullName>
    </submittedName>
</protein>
<accession>A0AAU9CIT5</accession>
<dbReference type="EMBL" id="AP025314">
    <property type="protein sequence ID" value="BDD07893.1"/>
    <property type="molecule type" value="Genomic_DNA"/>
</dbReference>
<sequence>MKNRKVELALRSVSGFALAVIGVNASIRFFSEMESDRFAIVLAILALGSASLLFLNRKKRLASVAGFLALGGELFFGDGVSLPVLVFLLFALAYVFREKTSRKPSANGRRISG</sequence>
<organism evidence="2 3">
    <name type="scientific">Fulvitalea axinellae</name>
    <dbReference type="NCBI Taxonomy" id="1182444"/>
    <lineage>
        <taxon>Bacteria</taxon>
        <taxon>Pseudomonadati</taxon>
        <taxon>Bacteroidota</taxon>
        <taxon>Cytophagia</taxon>
        <taxon>Cytophagales</taxon>
        <taxon>Persicobacteraceae</taxon>
        <taxon>Fulvitalea</taxon>
    </lineage>
</organism>
<evidence type="ECO:0000313" key="3">
    <source>
        <dbReference type="Proteomes" id="UP001348817"/>
    </source>
</evidence>
<gene>
    <name evidence="2" type="ORF">FUAX_03250</name>
</gene>
<name>A0AAU9CIT5_9BACT</name>
<dbReference type="RefSeq" id="WP_338393189.1">
    <property type="nucleotide sequence ID" value="NZ_AP025314.1"/>
</dbReference>
<keyword evidence="1" id="KW-0812">Transmembrane</keyword>
<dbReference type="Proteomes" id="UP001348817">
    <property type="component" value="Chromosome"/>
</dbReference>
<reference evidence="2 3" key="1">
    <citation type="submission" date="2021-12" db="EMBL/GenBank/DDBJ databases">
        <title>Genome sequencing of bacteria with rrn-lacking chromosome and rrn-plasmid.</title>
        <authorList>
            <person name="Anda M."/>
            <person name="Iwasaki W."/>
        </authorList>
    </citation>
    <scope>NUCLEOTIDE SEQUENCE [LARGE SCALE GENOMIC DNA]</scope>
    <source>
        <strain evidence="2 3">DSM 100852</strain>
    </source>
</reference>
<evidence type="ECO:0000313" key="2">
    <source>
        <dbReference type="EMBL" id="BDD07893.1"/>
    </source>
</evidence>
<feature type="transmembrane region" description="Helical" evidence="1">
    <location>
        <begin position="37"/>
        <end position="55"/>
    </location>
</feature>
<keyword evidence="3" id="KW-1185">Reference proteome</keyword>
<proteinExistence type="predicted"/>
<dbReference type="AlphaFoldDB" id="A0AAU9CIT5"/>
<keyword evidence="1" id="KW-1133">Transmembrane helix</keyword>
<evidence type="ECO:0000256" key="1">
    <source>
        <dbReference type="SAM" id="Phobius"/>
    </source>
</evidence>